<geneLocation type="plasmid" evidence="2">
    <name>pP12375-3FII</name>
</geneLocation>
<feature type="region of interest" description="Disordered" evidence="1">
    <location>
        <begin position="17"/>
        <end position="40"/>
    </location>
</feature>
<sequence length="40" mass="4672">MQARQEKFEALRKLMEEDSINPEELMDAFSSKSSSPKKVR</sequence>
<reference evidence="2" key="1">
    <citation type="submission" date="2019-12" db="EMBL/GenBank/DDBJ databases">
        <authorList>
            <person name="Zhou D."/>
        </authorList>
    </citation>
    <scope>NUCLEOTIDE SEQUENCE</scope>
    <source>
        <strain evidence="2">P12375</strain>
        <plasmid evidence="2">pP12375-3FII</plasmid>
    </source>
</reference>
<name>A0A7D5KY88_9ENTR</name>
<organism evidence="2">
    <name type="scientific">Leclercia adecarboxylata</name>
    <dbReference type="NCBI Taxonomy" id="83655"/>
    <lineage>
        <taxon>Bacteria</taxon>
        <taxon>Pseudomonadati</taxon>
        <taxon>Pseudomonadota</taxon>
        <taxon>Gammaproteobacteria</taxon>
        <taxon>Enterobacterales</taxon>
        <taxon>Enterobacteriaceae</taxon>
        <taxon>Leclercia</taxon>
    </lineage>
</organism>
<dbReference type="EMBL" id="MN821364">
    <property type="protein sequence ID" value="QLG00527.1"/>
    <property type="molecule type" value="Genomic_DNA"/>
</dbReference>
<dbReference type="InterPro" id="IPR027454">
    <property type="entry name" value="Histone_HNS_N"/>
</dbReference>
<keyword evidence="2" id="KW-0614">Plasmid</keyword>
<feature type="compositionally biased region" description="Acidic residues" evidence="1">
    <location>
        <begin position="17"/>
        <end position="26"/>
    </location>
</feature>
<dbReference type="GO" id="GO:0046983">
    <property type="term" value="F:protein dimerization activity"/>
    <property type="evidence" value="ECO:0007669"/>
    <property type="project" value="InterPro"/>
</dbReference>
<protein>
    <submittedName>
        <fullName evidence="2">Uncharacterized protein</fullName>
    </submittedName>
</protein>
<dbReference type="Gene3D" id="1.10.287.1050">
    <property type="entry name" value="H-NS histone-like proteins"/>
    <property type="match status" value="1"/>
</dbReference>
<proteinExistence type="predicted"/>
<evidence type="ECO:0000256" key="1">
    <source>
        <dbReference type="SAM" id="MobiDB-lite"/>
    </source>
</evidence>
<accession>A0A7D5KY88</accession>
<dbReference type="AlphaFoldDB" id="A0A7D5KY88"/>
<evidence type="ECO:0000313" key="2">
    <source>
        <dbReference type="EMBL" id="QLG00527.1"/>
    </source>
</evidence>